<name>A0A1M6Y6B6_9FLAO</name>
<dbReference type="RefSeq" id="WP_068843271.1">
    <property type="nucleotide sequence ID" value="NZ_FRBT01000001.1"/>
</dbReference>
<dbReference type="OrthoDB" id="1507425at2"/>
<dbReference type="EMBL" id="FRBT01000001">
    <property type="protein sequence ID" value="SHL13539.1"/>
    <property type="molecule type" value="Genomic_DNA"/>
</dbReference>
<dbReference type="STRING" id="946677.SAMN05444484_101427"/>
<keyword evidence="2" id="KW-1185">Reference proteome</keyword>
<evidence type="ECO:0000313" key="2">
    <source>
        <dbReference type="Proteomes" id="UP000184028"/>
    </source>
</evidence>
<dbReference type="AlphaFoldDB" id="A0A1M6Y6B6"/>
<organism evidence="1 2">
    <name type="scientific">Flavobacterium chilense</name>
    <dbReference type="NCBI Taxonomy" id="946677"/>
    <lineage>
        <taxon>Bacteria</taxon>
        <taxon>Pseudomonadati</taxon>
        <taxon>Bacteroidota</taxon>
        <taxon>Flavobacteriia</taxon>
        <taxon>Flavobacteriales</taxon>
        <taxon>Flavobacteriaceae</taxon>
        <taxon>Flavobacterium</taxon>
    </lineage>
</organism>
<protein>
    <submittedName>
        <fullName evidence="1">Uncharacterized protein</fullName>
    </submittedName>
</protein>
<evidence type="ECO:0000313" key="1">
    <source>
        <dbReference type="EMBL" id="SHL13539.1"/>
    </source>
</evidence>
<reference evidence="2" key="1">
    <citation type="submission" date="2016-11" db="EMBL/GenBank/DDBJ databases">
        <authorList>
            <person name="Varghese N."/>
            <person name="Submissions S."/>
        </authorList>
    </citation>
    <scope>NUCLEOTIDE SEQUENCE [LARGE SCALE GENOMIC DNA]</scope>
    <source>
        <strain evidence="2">DSM 24724</strain>
    </source>
</reference>
<dbReference type="Proteomes" id="UP000184028">
    <property type="component" value="Unassembled WGS sequence"/>
</dbReference>
<sequence>MIKYLFTTLLFIFPFNFQEDWRCLDEGLNDLISIPIYTKICKYVEIDTKDNVKIKINSKATLVLTKKDIKNGNYILFEKTKYLINDKVGIRNNINYNYDLLNMESFKNKEGTFYLLKLYTSNGLNLNSKTFNLIILFSKNKLYIPFTGWDSGVATSLGINKGKLFILSNDIDSIQYFEFKNKKFVYDSKNSIKCRIDSTRRICVPNSYKF</sequence>
<proteinExistence type="predicted"/>
<gene>
    <name evidence="1" type="ORF">SAMN05444484_101427</name>
</gene>
<accession>A0A1M6Y6B6</accession>